<protein>
    <recommendedName>
        <fullName evidence="1">MobA-like NTP transferase domain-containing protein</fullName>
    </recommendedName>
</protein>
<sequence>MAGDLVIVIPAAGASSRMRGQDKLLMQVGGEALLARQVRIALGTGKRVMVSLPVAARARRDVIGPLACDCLHISELKEAREGIAASIRAGAKWARNRQAGGLMIMLADMPEIGAEDLARLIAAFEAGPDRVGRAAAADGTAGH</sequence>
<dbReference type="Pfam" id="PF12804">
    <property type="entry name" value="NTP_transf_3"/>
    <property type="match status" value="1"/>
</dbReference>
<feature type="domain" description="MobA-like NTP transferase" evidence="1">
    <location>
        <begin position="8"/>
        <end position="137"/>
    </location>
</feature>
<dbReference type="SUPFAM" id="SSF53448">
    <property type="entry name" value="Nucleotide-diphospho-sugar transferases"/>
    <property type="match status" value="1"/>
</dbReference>
<gene>
    <name evidence="2" type="ORF">MNBD_ALPHA07-98</name>
</gene>
<reference evidence="2" key="1">
    <citation type="submission" date="2018-06" db="EMBL/GenBank/DDBJ databases">
        <authorList>
            <person name="Zhirakovskaya E."/>
        </authorList>
    </citation>
    <scope>NUCLEOTIDE SEQUENCE</scope>
</reference>
<dbReference type="InterPro" id="IPR025877">
    <property type="entry name" value="MobA-like_NTP_Trfase"/>
</dbReference>
<dbReference type="PANTHER" id="PTHR43777:SF1">
    <property type="entry name" value="MOLYBDENUM COFACTOR CYTIDYLYLTRANSFERASE"/>
    <property type="match status" value="1"/>
</dbReference>
<evidence type="ECO:0000313" key="2">
    <source>
        <dbReference type="EMBL" id="VAV97896.1"/>
    </source>
</evidence>
<organism evidence="2">
    <name type="scientific">hydrothermal vent metagenome</name>
    <dbReference type="NCBI Taxonomy" id="652676"/>
    <lineage>
        <taxon>unclassified sequences</taxon>
        <taxon>metagenomes</taxon>
        <taxon>ecological metagenomes</taxon>
    </lineage>
</organism>
<dbReference type="GO" id="GO:0016779">
    <property type="term" value="F:nucleotidyltransferase activity"/>
    <property type="evidence" value="ECO:0007669"/>
    <property type="project" value="UniProtKB-ARBA"/>
</dbReference>
<dbReference type="PANTHER" id="PTHR43777">
    <property type="entry name" value="MOLYBDENUM COFACTOR CYTIDYLYLTRANSFERASE"/>
    <property type="match status" value="1"/>
</dbReference>
<name>A0A3B0SAF8_9ZZZZ</name>
<proteinExistence type="predicted"/>
<dbReference type="AlphaFoldDB" id="A0A3B0SAF8"/>
<dbReference type="Gene3D" id="3.90.550.10">
    <property type="entry name" value="Spore Coat Polysaccharide Biosynthesis Protein SpsA, Chain A"/>
    <property type="match status" value="1"/>
</dbReference>
<accession>A0A3B0SAF8</accession>
<evidence type="ECO:0000259" key="1">
    <source>
        <dbReference type="Pfam" id="PF12804"/>
    </source>
</evidence>
<feature type="non-terminal residue" evidence="2">
    <location>
        <position position="143"/>
    </location>
</feature>
<dbReference type="InterPro" id="IPR029044">
    <property type="entry name" value="Nucleotide-diphossugar_trans"/>
</dbReference>
<dbReference type="EMBL" id="UOEG01000169">
    <property type="protein sequence ID" value="VAV97896.1"/>
    <property type="molecule type" value="Genomic_DNA"/>
</dbReference>